<dbReference type="PANTHER" id="PTHR22576:SF37">
    <property type="entry name" value="MUCOSA-ASSOCIATED LYMPHOID TISSUE LYMPHOMA TRANSLOCATION PROTEIN 1"/>
    <property type="match status" value="1"/>
</dbReference>
<proteinExistence type="predicted"/>
<dbReference type="OrthoDB" id="412369at2759"/>
<dbReference type="InterPro" id="IPR001309">
    <property type="entry name" value="Pept_C14_p20"/>
</dbReference>
<dbReference type="Gene3D" id="3.40.50.1460">
    <property type="match status" value="1"/>
</dbReference>
<evidence type="ECO:0000313" key="2">
    <source>
        <dbReference type="EMBL" id="CAF1442791.1"/>
    </source>
</evidence>
<dbReference type="InterPro" id="IPR052039">
    <property type="entry name" value="Caspase-related_regulators"/>
</dbReference>
<evidence type="ECO:0000259" key="1">
    <source>
        <dbReference type="PROSITE" id="PS50208"/>
    </source>
</evidence>
<dbReference type="GO" id="GO:0004197">
    <property type="term" value="F:cysteine-type endopeptidase activity"/>
    <property type="evidence" value="ECO:0007669"/>
    <property type="project" value="InterPro"/>
</dbReference>
<dbReference type="PANTHER" id="PTHR22576">
    <property type="entry name" value="MUCOSA ASSOCIATED LYMPHOID TISSUE LYMPHOMA TRANSLOCATION PROTEIN 1/PARACASPASE"/>
    <property type="match status" value="1"/>
</dbReference>
<organism evidence="2 3">
    <name type="scientific">Adineta ricciae</name>
    <name type="common">Rotifer</name>
    <dbReference type="NCBI Taxonomy" id="249248"/>
    <lineage>
        <taxon>Eukaryota</taxon>
        <taxon>Metazoa</taxon>
        <taxon>Spiralia</taxon>
        <taxon>Gnathifera</taxon>
        <taxon>Rotifera</taxon>
        <taxon>Eurotatoria</taxon>
        <taxon>Bdelloidea</taxon>
        <taxon>Adinetida</taxon>
        <taxon>Adinetidae</taxon>
        <taxon>Adineta</taxon>
    </lineage>
</organism>
<name>A0A815P079_ADIRI</name>
<dbReference type="EMBL" id="CAJNOJ010000422">
    <property type="protein sequence ID" value="CAF1442791.1"/>
    <property type="molecule type" value="Genomic_DNA"/>
</dbReference>
<dbReference type="InterPro" id="IPR029030">
    <property type="entry name" value="Caspase-like_dom_sf"/>
</dbReference>
<dbReference type="GO" id="GO:0006508">
    <property type="term" value="P:proteolysis"/>
    <property type="evidence" value="ECO:0007669"/>
    <property type="project" value="InterPro"/>
</dbReference>
<accession>A0A815P079</accession>
<dbReference type="InterPro" id="IPR011600">
    <property type="entry name" value="Pept_C14_caspase"/>
</dbReference>
<reference evidence="2" key="1">
    <citation type="submission" date="2021-02" db="EMBL/GenBank/DDBJ databases">
        <authorList>
            <person name="Nowell W R."/>
        </authorList>
    </citation>
    <scope>NUCLEOTIDE SEQUENCE</scope>
</reference>
<comment type="caution">
    <text evidence="2">The sequence shown here is derived from an EMBL/GenBank/DDBJ whole genome shotgun (WGS) entry which is preliminary data.</text>
</comment>
<gene>
    <name evidence="2" type="ORF">EDS130_LOCUS38994</name>
</gene>
<dbReference type="PROSITE" id="PS50208">
    <property type="entry name" value="CASPASE_P20"/>
    <property type="match status" value="1"/>
</dbReference>
<dbReference type="AlphaFoldDB" id="A0A815P079"/>
<dbReference type="Proteomes" id="UP000663852">
    <property type="component" value="Unassembled WGS sequence"/>
</dbReference>
<evidence type="ECO:0000313" key="3">
    <source>
        <dbReference type="Proteomes" id="UP000663852"/>
    </source>
</evidence>
<dbReference type="Pfam" id="PF00656">
    <property type="entry name" value="Peptidase_C14"/>
    <property type="match status" value="1"/>
</dbReference>
<dbReference type="SUPFAM" id="SSF52129">
    <property type="entry name" value="Caspase-like"/>
    <property type="match status" value="1"/>
</dbReference>
<feature type="domain" description="Caspase family p20" evidence="1">
    <location>
        <begin position="6"/>
        <end position="126"/>
    </location>
</feature>
<protein>
    <recommendedName>
        <fullName evidence="1">Caspase family p20 domain-containing protein</fullName>
    </recommendedName>
</protein>
<sequence length="350" mass="39679">MFYKQALLIGNDQYSGENASLKSCVYDTKTMTNSLRSIGFHATPAIDLRNDQMESVADQFTASIQEGAIVLFYFSGHGAQLNGKNLLLSIDSDGLTGLNAQVLLQKMHERKPRVIIFVLDCCRSRIEIPYTLLRGVLFDQRPRLRDGLAPMGGPPSTIIAFSCAADSTSLASSPDRPNSIYTHHLLKYITTPNVDIDILLKYTAMDVQRDSLNKQLPFIYSNCNESICLNSNPWPMMSVWPGVNQFNPLADSLNKQLPFIYSNCNESICLNSNPWPMMSVWPGVNQFNPLAVKSIQYPNWDQHVNYTARPQTGILPSYYATYFRLGNYQYPVFGNSWYDMMRFSYAFPRY</sequence>